<protein>
    <submittedName>
        <fullName evidence="1">Uncharacterized protein</fullName>
    </submittedName>
</protein>
<organism evidence="1 2">
    <name type="scientific">Trichinella pseudospiralis</name>
    <name type="common">Parasitic roundworm</name>
    <dbReference type="NCBI Taxonomy" id="6337"/>
    <lineage>
        <taxon>Eukaryota</taxon>
        <taxon>Metazoa</taxon>
        <taxon>Ecdysozoa</taxon>
        <taxon>Nematoda</taxon>
        <taxon>Enoplea</taxon>
        <taxon>Dorylaimia</taxon>
        <taxon>Trichinellida</taxon>
        <taxon>Trichinellidae</taxon>
        <taxon>Trichinella</taxon>
    </lineage>
</organism>
<dbReference type="AlphaFoldDB" id="A0A0V0YLQ8"/>
<reference evidence="1 2" key="1">
    <citation type="submission" date="2015-01" db="EMBL/GenBank/DDBJ databases">
        <title>Evolution of Trichinella species and genotypes.</title>
        <authorList>
            <person name="Korhonen P.K."/>
            <person name="Edoardo P."/>
            <person name="Giuseppe L.R."/>
            <person name="Gasser R.B."/>
        </authorList>
    </citation>
    <scope>NUCLEOTIDE SEQUENCE [LARGE SCALE GENOMIC DNA]</scope>
    <source>
        <strain evidence="1">ISS141</strain>
    </source>
</reference>
<feature type="non-terminal residue" evidence="1">
    <location>
        <position position="1"/>
    </location>
</feature>
<name>A0A0V0YLQ8_TRIPS</name>
<evidence type="ECO:0000313" key="2">
    <source>
        <dbReference type="Proteomes" id="UP000054815"/>
    </source>
</evidence>
<accession>A0A0V0YLQ8</accession>
<sequence length="72" mass="8307">LLELLFTGGLDLGMCSSSKLRSLKQTTNLKLADTMHNVYLFLFSSSWRRWLEIESQKILLSRADFELITVNL</sequence>
<evidence type="ECO:0000313" key="1">
    <source>
        <dbReference type="EMBL" id="KRY00968.1"/>
    </source>
</evidence>
<gene>
    <name evidence="1" type="ORF">T4E_9652</name>
</gene>
<dbReference type="Proteomes" id="UP000054815">
    <property type="component" value="Unassembled WGS sequence"/>
</dbReference>
<dbReference type="EMBL" id="JYDU01000005">
    <property type="protein sequence ID" value="KRY00968.1"/>
    <property type="molecule type" value="Genomic_DNA"/>
</dbReference>
<comment type="caution">
    <text evidence="1">The sequence shown here is derived from an EMBL/GenBank/DDBJ whole genome shotgun (WGS) entry which is preliminary data.</text>
</comment>
<proteinExistence type="predicted"/>